<evidence type="ECO:0000313" key="18">
    <source>
        <dbReference type="Proteomes" id="UP000051497"/>
    </source>
</evidence>
<keyword evidence="18" id="KW-1185">Reference proteome</keyword>
<evidence type="ECO:0000313" key="17">
    <source>
        <dbReference type="EMBL" id="MCS5712458.1"/>
    </source>
</evidence>
<reference evidence="17" key="2">
    <citation type="journal article" date="2016" name="Genome Announc.">
        <title>Draft Genome Sequences of Two Novel Amoeba-Resistant Intranuclear Bacteria, 'Candidatus Berkiella cookevillensis' and 'Candidatus Berkiella aquae'.</title>
        <authorList>
            <person name="Mehari Y.T."/>
            <person name="Arivett B.A."/>
            <person name="Farone A.L."/>
            <person name="Gunderson J.H."/>
            <person name="Farone M.B."/>
        </authorList>
    </citation>
    <scope>NUCLEOTIDE SEQUENCE</scope>
    <source>
        <strain evidence="17">HT99</strain>
    </source>
</reference>
<dbReference type="InterPro" id="IPR004821">
    <property type="entry name" value="Cyt_trans-like"/>
</dbReference>
<dbReference type="OrthoDB" id="5295945at2"/>
<accession>A0A0Q9YNG3</accession>
<organism evidence="16">
    <name type="scientific">Candidatus Berkiella aquae</name>
    <dbReference type="NCBI Taxonomy" id="295108"/>
    <lineage>
        <taxon>Bacteria</taxon>
        <taxon>Pseudomonadati</taxon>
        <taxon>Pseudomonadota</taxon>
        <taxon>Gammaproteobacteria</taxon>
        <taxon>Candidatus Berkiellales</taxon>
        <taxon>Candidatus Berkiellaceae</taxon>
        <taxon>Candidatus Berkiella</taxon>
    </lineage>
</organism>
<evidence type="ECO:0000256" key="5">
    <source>
        <dbReference type="ARBA" id="ARBA00022642"/>
    </source>
</evidence>
<dbReference type="EMBL" id="LKAJ02000001">
    <property type="protein sequence ID" value="MCS5712458.1"/>
    <property type="molecule type" value="Genomic_DNA"/>
</dbReference>
<evidence type="ECO:0000256" key="7">
    <source>
        <dbReference type="ARBA" id="ARBA00022695"/>
    </source>
</evidence>
<dbReference type="RefSeq" id="WP_075065395.1">
    <property type="nucleotide sequence ID" value="NZ_LKAJ02000001.1"/>
</dbReference>
<dbReference type="PANTHER" id="PTHR39321:SF3">
    <property type="entry name" value="PHOSPHOPANTETHEINE ADENYLYLTRANSFERASE"/>
    <property type="match status" value="1"/>
</dbReference>
<evidence type="ECO:0000256" key="6">
    <source>
        <dbReference type="ARBA" id="ARBA00022679"/>
    </source>
</evidence>
<keyword evidence="6 16" id="KW-0808">Transferase</keyword>
<keyword evidence="5" id="KW-0662">Pyridine nucleotide biosynthesis</keyword>
<dbReference type="Proteomes" id="UP000051497">
    <property type="component" value="Unassembled WGS sequence"/>
</dbReference>
<dbReference type="GO" id="GO:0004515">
    <property type="term" value="F:nicotinate-nucleotide adenylyltransferase activity"/>
    <property type="evidence" value="ECO:0007669"/>
    <property type="project" value="UniProtKB-EC"/>
</dbReference>
<evidence type="ECO:0000256" key="13">
    <source>
        <dbReference type="ARBA" id="ARBA00033353"/>
    </source>
</evidence>
<keyword evidence="8" id="KW-0547">Nucleotide-binding</keyword>
<dbReference type="NCBIfam" id="TIGR00125">
    <property type="entry name" value="cyt_tran_rel"/>
    <property type="match status" value="1"/>
</dbReference>
<feature type="domain" description="Cytidyltransferase-like" evidence="15">
    <location>
        <begin position="7"/>
        <end position="157"/>
    </location>
</feature>
<dbReference type="SUPFAM" id="SSF52374">
    <property type="entry name" value="Nucleotidylyl transferase"/>
    <property type="match status" value="1"/>
</dbReference>
<keyword evidence="10" id="KW-0520">NAD</keyword>
<comment type="similarity">
    <text evidence="3">Belongs to the NadD family.</text>
</comment>
<dbReference type="AlphaFoldDB" id="A0A0Q9YNG3"/>
<name>A0A0Q9YNG3_9GAMM</name>
<keyword evidence="9" id="KW-0067">ATP-binding</keyword>
<dbReference type="GO" id="GO:0009435">
    <property type="term" value="P:NAD+ biosynthetic process"/>
    <property type="evidence" value="ECO:0007669"/>
    <property type="project" value="UniProtKB-UniPathway"/>
</dbReference>
<comment type="catalytic activity">
    <reaction evidence="14">
        <text>nicotinate beta-D-ribonucleotide + ATP + H(+) = deamido-NAD(+) + diphosphate</text>
        <dbReference type="Rhea" id="RHEA:22860"/>
        <dbReference type="ChEBI" id="CHEBI:15378"/>
        <dbReference type="ChEBI" id="CHEBI:30616"/>
        <dbReference type="ChEBI" id="CHEBI:33019"/>
        <dbReference type="ChEBI" id="CHEBI:57502"/>
        <dbReference type="ChEBI" id="CHEBI:58437"/>
        <dbReference type="EC" id="2.7.7.18"/>
    </reaction>
</comment>
<dbReference type="PANTHER" id="PTHR39321">
    <property type="entry name" value="NICOTINATE-NUCLEOTIDE ADENYLYLTRANSFERASE-RELATED"/>
    <property type="match status" value="1"/>
</dbReference>
<evidence type="ECO:0000256" key="8">
    <source>
        <dbReference type="ARBA" id="ARBA00022741"/>
    </source>
</evidence>
<evidence type="ECO:0000256" key="4">
    <source>
        <dbReference type="ARBA" id="ARBA00012389"/>
    </source>
</evidence>
<evidence type="ECO:0000256" key="3">
    <source>
        <dbReference type="ARBA" id="ARBA00009014"/>
    </source>
</evidence>
<evidence type="ECO:0000256" key="14">
    <source>
        <dbReference type="ARBA" id="ARBA00048721"/>
    </source>
</evidence>
<reference evidence="16" key="1">
    <citation type="submission" date="2015-09" db="EMBL/GenBank/DDBJ databases">
        <title>Draft Genome Sequences of Two Novel Amoeba-resistant Intranuclear Bacteria, Candidatus Berkiella cookevillensis and Candidatus Berkiella aquae.</title>
        <authorList>
            <person name="Mehari Y.T."/>
            <person name="Arivett B.A."/>
            <person name="Farone A.L."/>
            <person name="Gunderson J.H."/>
            <person name="Farone M.B."/>
        </authorList>
    </citation>
    <scope>NUCLEOTIDE SEQUENCE [LARGE SCALE GENOMIC DNA]</scope>
    <source>
        <strain evidence="16">HT99</strain>
    </source>
</reference>
<protein>
    <recommendedName>
        <fullName evidence="4">nicotinate-nucleotide adenylyltransferase</fullName>
        <ecNumber evidence="4">2.7.7.18</ecNumber>
    </recommendedName>
    <alternativeName>
        <fullName evidence="13">Deamido-NAD(+) diphosphorylase</fullName>
    </alternativeName>
    <alternativeName>
        <fullName evidence="12">Deamido-NAD(+) pyrophosphorylase</fullName>
    </alternativeName>
    <alternativeName>
        <fullName evidence="11">Nicotinate mononucleotide adenylyltransferase</fullName>
    </alternativeName>
</protein>
<dbReference type="STRING" id="295108.HT99x_00762"/>
<evidence type="ECO:0000256" key="2">
    <source>
        <dbReference type="ARBA" id="ARBA00005019"/>
    </source>
</evidence>
<reference evidence="17" key="3">
    <citation type="submission" date="2021-06" db="EMBL/GenBank/DDBJ databases">
        <title>Genomic Description and Analysis of Intracellular Bacteria, Candidatus Berkiella cookevillensis and Candidatus Berkiella aquae.</title>
        <authorList>
            <person name="Kidane D.T."/>
            <person name="Mehari Y.T."/>
            <person name="Rice F.C."/>
            <person name="Arivett B.A."/>
            <person name="Farone A.L."/>
            <person name="Berk S.G."/>
            <person name="Farone M.B."/>
        </authorList>
    </citation>
    <scope>NUCLEOTIDE SEQUENCE</scope>
    <source>
        <strain evidence="17">HT99</strain>
    </source>
</reference>
<evidence type="ECO:0000256" key="9">
    <source>
        <dbReference type="ARBA" id="ARBA00022840"/>
    </source>
</evidence>
<dbReference type="UniPathway" id="UPA00253">
    <property type="reaction ID" value="UER00332"/>
</dbReference>
<dbReference type="Gene3D" id="3.40.50.620">
    <property type="entry name" value="HUPs"/>
    <property type="match status" value="1"/>
</dbReference>
<evidence type="ECO:0000256" key="12">
    <source>
        <dbReference type="ARBA" id="ARBA00033140"/>
    </source>
</evidence>
<dbReference type="GO" id="GO:0005524">
    <property type="term" value="F:ATP binding"/>
    <property type="evidence" value="ECO:0007669"/>
    <property type="project" value="UniProtKB-KW"/>
</dbReference>
<dbReference type="InterPro" id="IPR005248">
    <property type="entry name" value="NadD/NMNAT"/>
</dbReference>
<proteinExistence type="inferred from homology"/>
<evidence type="ECO:0000256" key="10">
    <source>
        <dbReference type="ARBA" id="ARBA00023027"/>
    </source>
</evidence>
<dbReference type="EMBL" id="LKAJ01000002">
    <property type="protein sequence ID" value="KRG22341.1"/>
    <property type="molecule type" value="Genomic_DNA"/>
</dbReference>
<dbReference type="InterPro" id="IPR014729">
    <property type="entry name" value="Rossmann-like_a/b/a_fold"/>
</dbReference>
<gene>
    <name evidence="16" type="primary">nadD</name>
    <name evidence="16" type="ORF">HT99x_00762</name>
    <name evidence="17" type="ORF">HT99x_013535</name>
</gene>
<evidence type="ECO:0000313" key="16">
    <source>
        <dbReference type="EMBL" id="KRG22341.1"/>
    </source>
</evidence>
<keyword evidence="7 16" id="KW-0548">Nucleotidyltransferase</keyword>
<comment type="function">
    <text evidence="1">Catalyzes the reversible adenylation of nicotinate mononucleotide (NaMN) to nicotinic acid adenine dinucleotide (NaAD).</text>
</comment>
<evidence type="ECO:0000256" key="1">
    <source>
        <dbReference type="ARBA" id="ARBA00002324"/>
    </source>
</evidence>
<dbReference type="CDD" id="cd02165">
    <property type="entry name" value="NMNAT"/>
    <property type="match status" value="1"/>
</dbReference>
<comment type="pathway">
    <text evidence="2">Cofactor biosynthesis; NAD(+) biosynthesis; deamido-NAD(+) from nicotinate D-ribonucleotide: step 1/1.</text>
</comment>
<evidence type="ECO:0000256" key="11">
    <source>
        <dbReference type="ARBA" id="ARBA00031253"/>
    </source>
</evidence>
<evidence type="ECO:0000259" key="15">
    <source>
        <dbReference type="Pfam" id="PF01467"/>
    </source>
</evidence>
<dbReference type="EC" id="2.7.7.18" evidence="4"/>
<comment type="caution">
    <text evidence="16">The sequence shown here is derived from an EMBL/GenBank/DDBJ whole genome shotgun (WGS) entry which is preliminary data.</text>
</comment>
<sequence>MQRIGIMGASFNPPTLGHQSVIEQACHDFDEILLVPSVLHAFKKSLSPLENRLDMLKLLIENELSVDEQHRVMIFNIEPHIQSKHPKQPFVYTYDVLETIETLYSKHQSAQIQFIVGPDLAVPEVWQRFYRYQDIEARWPLYVVKEKVAIHSTMVREVIQQFYKKRSELKKHLVELVGTSIADYILQYHLYTDKDVIS</sequence>
<dbReference type="Pfam" id="PF01467">
    <property type="entry name" value="CTP_transf_like"/>
    <property type="match status" value="1"/>
</dbReference>